<evidence type="ECO:0000313" key="13">
    <source>
        <dbReference type="Proteomes" id="UP001596139"/>
    </source>
</evidence>
<accession>A0ABW1MHU9</accession>
<dbReference type="PANTHER" id="PTHR33693">
    <property type="entry name" value="TYPE-5 URACIL-DNA GLYCOSYLASE"/>
    <property type="match status" value="1"/>
</dbReference>
<protein>
    <recommendedName>
        <fullName evidence="2">Type-4 uracil-DNA glycosylase</fullName>
    </recommendedName>
</protein>
<dbReference type="Pfam" id="PF03167">
    <property type="entry name" value="UDG"/>
    <property type="match status" value="1"/>
</dbReference>
<dbReference type="CDD" id="cd10030">
    <property type="entry name" value="UDG-F4_TTUDGA_SPO1dp_like"/>
    <property type="match status" value="1"/>
</dbReference>
<evidence type="ECO:0000256" key="4">
    <source>
        <dbReference type="ARBA" id="ARBA00022723"/>
    </source>
</evidence>
<feature type="region of interest" description="Disordered" evidence="10">
    <location>
        <begin position="1"/>
        <end position="28"/>
    </location>
</feature>
<dbReference type="InterPro" id="IPR005273">
    <property type="entry name" value="Ura-DNA_glyco_family4"/>
</dbReference>
<name>A0ABW1MHU9_9ACTN</name>
<evidence type="ECO:0000259" key="11">
    <source>
        <dbReference type="SMART" id="SM00986"/>
    </source>
</evidence>
<reference evidence="13" key="1">
    <citation type="journal article" date="2019" name="Int. J. Syst. Evol. Microbiol.">
        <title>The Global Catalogue of Microorganisms (GCM) 10K type strain sequencing project: providing services to taxonomists for standard genome sequencing and annotation.</title>
        <authorList>
            <consortium name="The Broad Institute Genomics Platform"/>
            <consortium name="The Broad Institute Genome Sequencing Center for Infectious Disease"/>
            <person name="Wu L."/>
            <person name="Ma J."/>
        </authorList>
    </citation>
    <scope>NUCLEOTIDE SEQUENCE [LARGE SCALE GENOMIC DNA]</scope>
    <source>
        <strain evidence="13">CGMCC 1.15180</strain>
    </source>
</reference>
<evidence type="ECO:0000313" key="12">
    <source>
        <dbReference type="EMBL" id="MFC6063313.1"/>
    </source>
</evidence>
<keyword evidence="13" id="KW-1185">Reference proteome</keyword>
<sequence>MTPMTGSGKDSAGEQYDATPFLPQRGGLAAHRRSAADCRGCPLFQDATQTVFGAGSPSARVMLVGEQPGDQEDRQGEPFVGPAGGLLRKALQDAAIDVDQAYVTNAVKHFKFTPASRGKRRIHKAPSLREMTACRPWLHAELRLVDPEVVVALGATAGKALLGPSFRVTKDRGTLIPFPQKEENAEKGERGGGFVVATLHPSAILRSDDREAAFAGLVSDLRVVAGALSGKS</sequence>
<keyword evidence="5" id="KW-0227">DNA damage</keyword>
<dbReference type="NCBIfam" id="TIGR03914">
    <property type="entry name" value="UDG_fam_dom"/>
    <property type="match status" value="1"/>
</dbReference>
<keyword evidence="3" id="KW-0004">4Fe-4S</keyword>
<evidence type="ECO:0000256" key="7">
    <source>
        <dbReference type="ARBA" id="ARBA00023004"/>
    </source>
</evidence>
<dbReference type="InterPro" id="IPR051536">
    <property type="entry name" value="UDG_Type-4/5"/>
</dbReference>
<dbReference type="SMART" id="SM00987">
    <property type="entry name" value="UreE_C"/>
    <property type="match status" value="1"/>
</dbReference>
<evidence type="ECO:0000256" key="2">
    <source>
        <dbReference type="ARBA" id="ARBA00019403"/>
    </source>
</evidence>
<feature type="domain" description="Uracil-DNA glycosylase-like" evidence="11">
    <location>
        <begin position="52"/>
        <end position="222"/>
    </location>
</feature>
<keyword evidence="6" id="KW-0378">Hydrolase</keyword>
<keyword evidence="7" id="KW-0408">Iron</keyword>
<evidence type="ECO:0000256" key="6">
    <source>
        <dbReference type="ARBA" id="ARBA00022801"/>
    </source>
</evidence>
<evidence type="ECO:0000256" key="10">
    <source>
        <dbReference type="SAM" id="MobiDB-lite"/>
    </source>
</evidence>
<dbReference type="RefSeq" id="WP_078648718.1">
    <property type="nucleotide sequence ID" value="NZ_JBHSPX010000004.1"/>
</dbReference>
<organism evidence="12 13">
    <name type="scientific">Streptomyces ochraceiscleroticus</name>
    <dbReference type="NCBI Taxonomy" id="47761"/>
    <lineage>
        <taxon>Bacteria</taxon>
        <taxon>Bacillati</taxon>
        <taxon>Actinomycetota</taxon>
        <taxon>Actinomycetes</taxon>
        <taxon>Kitasatosporales</taxon>
        <taxon>Streptomycetaceae</taxon>
        <taxon>Streptomyces</taxon>
    </lineage>
</organism>
<comment type="similarity">
    <text evidence="1">Belongs to the uracil-DNA glycosylase (UDG) superfamily. Type 4 (UDGa) family.</text>
</comment>
<dbReference type="Proteomes" id="UP001596139">
    <property type="component" value="Unassembled WGS sequence"/>
</dbReference>
<gene>
    <name evidence="12" type="ORF">ACFP4F_12225</name>
</gene>
<keyword evidence="9" id="KW-0234">DNA repair</keyword>
<evidence type="ECO:0000256" key="9">
    <source>
        <dbReference type="ARBA" id="ARBA00023204"/>
    </source>
</evidence>
<proteinExistence type="inferred from homology"/>
<dbReference type="InterPro" id="IPR005122">
    <property type="entry name" value="Uracil-DNA_glycosylase-like"/>
</dbReference>
<comment type="caution">
    <text evidence="12">The sequence shown here is derived from an EMBL/GenBank/DDBJ whole genome shotgun (WGS) entry which is preliminary data.</text>
</comment>
<evidence type="ECO:0000256" key="5">
    <source>
        <dbReference type="ARBA" id="ARBA00022763"/>
    </source>
</evidence>
<evidence type="ECO:0000256" key="1">
    <source>
        <dbReference type="ARBA" id="ARBA00006521"/>
    </source>
</evidence>
<dbReference type="SUPFAM" id="SSF52141">
    <property type="entry name" value="Uracil-DNA glycosylase-like"/>
    <property type="match status" value="1"/>
</dbReference>
<dbReference type="Gene3D" id="3.40.470.10">
    <property type="entry name" value="Uracil-DNA glycosylase-like domain"/>
    <property type="match status" value="1"/>
</dbReference>
<dbReference type="EMBL" id="JBHSPX010000004">
    <property type="protein sequence ID" value="MFC6063313.1"/>
    <property type="molecule type" value="Genomic_DNA"/>
</dbReference>
<dbReference type="InterPro" id="IPR036895">
    <property type="entry name" value="Uracil-DNA_glycosylase-like_sf"/>
</dbReference>
<keyword evidence="8" id="KW-0411">Iron-sulfur</keyword>
<dbReference type="PANTHER" id="PTHR33693:SF9">
    <property type="entry name" value="TYPE-4 URACIL-DNA GLYCOSYLASE"/>
    <property type="match status" value="1"/>
</dbReference>
<evidence type="ECO:0000256" key="3">
    <source>
        <dbReference type="ARBA" id="ARBA00022485"/>
    </source>
</evidence>
<dbReference type="SMART" id="SM00986">
    <property type="entry name" value="UDG"/>
    <property type="match status" value="1"/>
</dbReference>
<keyword evidence="4" id="KW-0479">Metal-binding</keyword>
<evidence type="ECO:0000256" key="8">
    <source>
        <dbReference type="ARBA" id="ARBA00023014"/>
    </source>
</evidence>